<dbReference type="SUPFAM" id="SSF52518">
    <property type="entry name" value="Thiamin diphosphate-binding fold (THDP-binding)"/>
    <property type="match status" value="2"/>
</dbReference>
<dbReference type="OrthoDB" id="53192at2157"/>
<keyword evidence="3" id="KW-0786">Thiamine pyrophosphate</keyword>
<dbReference type="PANTHER" id="PTHR42818">
    <property type="entry name" value="SULFOPYRUVATE DECARBOXYLASE SUBUNIT ALPHA"/>
    <property type="match status" value="1"/>
</dbReference>
<evidence type="ECO:0000259" key="7">
    <source>
        <dbReference type="Pfam" id="PF02775"/>
    </source>
</evidence>
<evidence type="ECO:0000256" key="1">
    <source>
        <dbReference type="ARBA" id="ARBA00022545"/>
    </source>
</evidence>
<dbReference type="Gene3D" id="3.40.50.970">
    <property type="match status" value="1"/>
</dbReference>
<dbReference type="Proteomes" id="UP000245934">
    <property type="component" value="Unassembled WGS sequence"/>
</dbReference>
<evidence type="ECO:0000256" key="3">
    <source>
        <dbReference type="ARBA" id="ARBA00023052"/>
    </source>
</evidence>
<dbReference type="Pfam" id="PF02775">
    <property type="entry name" value="TPP_enzyme_C"/>
    <property type="match status" value="1"/>
</dbReference>
<dbReference type="InterPro" id="IPR029061">
    <property type="entry name" value="THDP-binding"/>
</dbReference>
<protein>
    <recommendedName>
        <fullName evidence="5">sulfopyruvate decarboxylase</fullName>
        <ecNumber evidence="5">4.1.1.79</ecNumber>
    </recommendedName>
</protein>
<feature type="domain" description="Thiamine pyrophosphate enzyme TPP-binding" evidence="7">
    <location>
        <begin position="227"/>
        <end position="344"/>
    </location>
</feature>
<dbReference type="RefSeq" id="WP_109939215.1">
    <property type="nucleotide sequence ID" value="NZ_CP176366.1"/>
</dbReference>
<dbReference type="GO" id="GO:0050545">
    <property type="term" value="F:sulfopyruvate decarboxylase activity"/>
    <property type="evidence" value="ECO:0007669"/>
    <property type="project" value="UniProtKB-EC"/>
</dbReference>
<dbReference type="InterPro" id="IPR022494">
    <property type="entry name" value="Sulfopyruvate_deCO2ase_bsu"/>
</dbReference>
<dbReference type="GeneID" id="97609162"/>
<accession>A0A2V2N8A7</accession>
<evidence type="ECO:0000259" key="8">
    <source>
        <dbReference type="Pfam" id="PF02776"/>
    </source>
</evidence>
<dbReference type="PANTHER" id="PTHR42818:SF1">
    <property type="entry name" value="SULFOPYRUVATE DECARBOXYLASE"/>
    <property type="match status" value="1"/>
</dbReference>
<organism evidence="9 10">
    <name type="scientific">Methanospirillum stamsii</name>
    <dbReference type="NCBI Taxonomy" id="1277351"/>
    <lineage>
        <taxon>Archaea</taxon>
        <taxon>Methanobacteriati</taxon>
        <taxon>Methanobacteriota</taxon>
        <taxon>Stenosarchaea group</taxon>
        <taxon>Methanomicrobia</taxon>
        <taxon>Methanomicrobiales</taxon>
        <taxon>Methanospirillaceae</taxon>
        <taxon>Methanospirillum</taxon>
    </lineage>
</organism>
<dbReference type="InterPro" id="IPR051818">
    <property type="entry name" value="TPP_dependent_decarboxylase"/>
</dbReference>
<dbReference type="EC" id="4.1.1.79" evidence="5"/>
<sequence>MYEKRVSDILTTENIEYIVSLPCDRTKDLCEILEKKFHYITISREEDGIGILSGLSLAGKRGVLQMQSSGLGNSLNALMTLPYLYSLPLPILASWRGYYRESIPAQIPFNEKIPVLLKLYQIPCTIIREPAEFDLITSVISDAWMNNRPHVALISPEVWEGDREITDDSEFPARDRLITLNYHGVFKEPVMQRGDAISIIASLLTDELVVSNIGVPSKELYHVRDNPAHFYMLGSYTQASPLGLGIALGTDRKVVVIDGDGSLLGTAVMPVIAAESPENLVIICLDNGVYGSTGNQCSPAYETVDLELLAKASGFNHTFKVHTPDELSDAFKKARVQGPSFIHVIIKPGNRNVSNIPLGPLDIKNRFSAEISGKK</sequence>
<evidence type="ECO:0000313" key="10">
    <source>
        <dbReference type="Proteomes" id="UP000245934"/>
    </source>
</evidence>
<comment type="caution">
    <text evidence="9">The sequence shown here is derived from an EMBL/GenBank/DDBJ whole genome shotgun (WGS) entry which is preliminary data.</text>
</comment>
<dbReference type="GO" id="GO:0030976">
    <property type="term" value="F:thiamine pyrophosphate binding"/>
    <property type="evidence" value="ECO:0007669"/>
    <property type="project" value="InterPro"/>
</dbReference>
<keyword evidence="1" id="KW-0174">Coenzyme M biosynthesis</keyword>
<dbReference type="Pfam" id="PF02776">
    <property type="entry name" value="TPP_enzyme_N"/>
    <property type="match status" value="1"/>
</dbReference>
<feature type="domain" description="Thiamine pyrophosphate enzyme N-terminal TPP-binding" evidence="8">
    <location>
        <begin position="5"/>
        <end position="102"/>
    </location>
</feature>
<evidence type="ECO:0000256" key="5">
    <source>
        <dbReference type="ARBA" id="ARBA00038875"/>
    </source>
</evidence>
<gene>
    <name evidence="9" type="ORF">DLD82_00855</name>
</gene>
<dbReference type="NCBIfam" id="TIGR03845">
    <property type="entry name" value="sulfopyru_alph"/>
    <property type="match status" value="1"/>
</dbReference>
<dbReference type="InterPro" id="IPR011766">
    <property type="entry name" value="TPP_enzyme_TPP-bd"/>
</dbReference>
<reference evidence="9 10" key="1">
    <citation type="submission" date="2018-05" db="EMBL/GenBank/DDBJ databases">
        <title>Draft genome of Methanospirillum stamsii Pt1.</title>
        <authorList>
            <person name="Dueholm M.S."/>
            <person name="Nielsen P.H."/>
            <person name="Bakmann L.F."/>
            <person name="Otzen D.E."/>
        </authorList>
    </citation>
    <scope>NUCLEOTIDE SEQUENCE [LARGE SCALE GENOMIC DNA]</scope>
    <source>
        <strain evidence="9 10">Pt1</strain>
    </source>
</reference>
<dbReference type="InterPro" id="IPR022502">
    <property type="entry name" value="Sulfopyruvate_deCO2ase_alpha"/>
</dbReference>
<dbReference type="GO" id="GO:0019295">
    <property type="term" value="P:coenzyme M biosynthetic process"/>
    <property type="evidence" value="ECO:0007669"/>
    <property type="project" value="UniProtKB-KW"/>
</dbReference>
<evidence type="ECO:0000256" key="2">
    <source>
        <dbReference type="ARBA" id="ARBA00022793"/>
    </source>
</evidence>
<comment type="catalytic activity">
    <reaction evidence="6">
        <text>3-sulfopyruvate + H(+) = sulfoacetaldehyde + CO2</text>
        <dbReference type="Rhea" id="RHEA:20948"/>
        <dbReference type="ChEBI" id="CHEBI:15378"/>
        <dbReference type="ChEBI" id="CHEBI:16526"/>
        <dbReference type="ChEBI" id="CHEBI:57940"/>
        <dbReference type="ChEBI" id="CHEBI:58246"/>
        <dbReference type="EC" id="4.1.1.79"/>
    </reaction>
</comment>
<keyword evidence="4" id="KW-0456">Lyase</keyword>
<evidence type="ECO:0000256" key="4">
    <source>
        <dbReference type="ARBA" id="ARBA00023239"/>
    </source>
</evidence>
<dbReference type="NCBIfam" id="TIGR03846">
    <property type="entry name" value="sulfopy_beta"/>
    <property type="match status" value="1"/>
</dbReference>
<proteinExistence type="predicted"/>
<keyword evidence="2" id="KW-0210">Decarboxylase</keyword>
<dbReference type="CDD" id="cd03372">
    <property type="entry name" value="TPP_ComE"/>
    <property type="match status" value="1"/>
</dbReference>
<dbReference type="AlphaFoldDB" id="A0A2V2N8A7"/>
<dbReference type="EMBL" id="QGMZ01000004">
    <property type="protein sequence ID" value="PWR76079.1"/>
    <property type="molecule type" value="Genomic_DNA"/>
</dbReference>
<evidence type="ECO:0000256" key="6">
    <source>
        <dbReference type="ARBA" id="ARBA00048551"/>
    </source>
</evidence>
<keyword evidence="10" id="KW-1185">Reference proteome</keyword>
<name>A0A2V2N8A7_9EURY</name>
<evidence type="ECO:0000313" key="9">
    <source>
        <dbReference type="EMBL" id="PWR76079.1"/>
    </source>
</evidence>
<dbReference type="InterPro" id="IPR012001">
    <property type="entry name" value="Thiamin_PyroP_enz_TPP-bd_dom"/>
</dbReference>